<name>A0A656HE84_THINJ</name>
<dbReference type="EMBL" id="JH651384">
    <property type="protein sequence ID" value="EIJ33730.1"/>
    <property type="molecule type" value="Genomic_DNA"/>
</dbReference>
<proteinExistence type="predicted"/>
<keyword evidence="2" id="KW-1185">Reference proteome</keyword>
<dbReference type="AlphaFoldDB" id="A0A656HE84"/>
<sequence length="60" mass="6974">MNKRFFVMDQRVERSAAQLLLEGLIVYRQDLGELGKQLERLLRQGGVRSVLDPAFSLKFH</sequence>
<dbReference type="RefSeq" id="WP_002707679.1">
    <property type="nucleotide sequence ID" value="NZ_JH651384.1"/>
</dbReference>
<organism evidence="1 2">
    <name type="scientific">Thiothrix nivea (strain ATCC 35100 / DSM 5205 / JP2)</name>
    <dbReference type="NCBI Taxonomy" id="870187"/>
    <lineage>
        <taxon>Bacteria</taxon>
        <taxon>Pseudomonadati</taxon>
        <taxon>Pseudomonadota</taxon>
        <taxon>Gammaproteobacteria</taxon>
        <taxon>Thiotrichales</taxon>
        <taxon>Thiotrichaceae</taxon>
        <taxon>Thiothrix</taxon>
    </lineage>
</organism>
<reference evidence="2" key="1">
    <citation type="journal article" date="2011" name="Stand. Genomic Sci.">
        <title>Genome sequence of the filamentous, gliding Thiothrix nivea neotype strain (JP2(T)).</title>
        <authorList>
            <person name="Lapidus A."/>
            <person name="Nolan M."/>
            <person name="Lucas S."/>
            <person name="Glavina Del Rio T."/>
            <person name="Tice H."/>
            <person name="Cheng J.F."/>
            <person name="Tapia R."/>
            <person name="Han C."/>
            <person name="Goodwin L."/>
            <person name="Pitluck S."/>
            <person name="Liolios K."/>
            <person name="Pagani I."/>
            <person name="Ivanova N."/>
            <person name="Huntemann M."/>
            <person name="Mavromatis K."/>
            <person name="Mikhailova N."/>
            <person name="Pati A."/>
            <person name="Chen A."/>
            <person name="Palaniappan K."/>
            <person name="Land M."/>
            <person name="Brambilla E.M."/>
            <person name="Rohde M."/>
            <person name="Abt B."/>
            <person name="Verbarg S."/>
            <person name="Goker M."/>
            <person name="Bristow J."/>
            <person name="Eisen J.A."/>
            <person name="Markowitz V."/>
            <person name="Hugenholtz P."/>
            <person name="Kyrpides N.C."/>
            <person name="Klenk H.P."/>
            <person name="Woyke T."/>
        </authorList>
    </citation>
    <scope>NUCLEOTIDE SEQUENCE [LARGE SCALE GENOMIC DNA]</scope>
    <source>
        <strain evidence="2">ATCC 35100 / DSM 5205 / JP2</strain>
    </source>
</reference>
<dbReference type="Proteomes" id="UP000005317">
    <property type="component" value="Unassembled WGS sequence"/>
</dbReference>
<accession>A0A656HE84</accession>
<evidence type="ECO:0000313" key="1">
    <source>
        <dbReference type="EMBL" id="EIJ33730.1"/>
    </source>
</evidence>
<gene>
    <name evidence="1" type="ORF">Thini_1109</name>
</gene>
<evidence type="ECO:0000313" key="2">
    <source>
        <dbReference type="Proteomes" id="UP000005317"/>
    </source>
</evidence>
<dbReference type="OrthoDB" id="5625898at2"/>
<protein>
    <submittedName>
        <fullName evidence="1">Uncharacterized protein</fullName>
    </submittedName>
</protein>